<evidence type="ECO:0000313" key="2">
    <source>
        <dbReference type="EMBL" id="ACK71183.1"/>
    </source>
</evidence>
<sequence length="319" mass="36323">MKKLSFKIEKELQHQGTCDASGSVAIEDTHYFILGNDEDNILRIYDAEKSGEPVEKIDTNSYFKNNPKDKEVDIEAAALLDGVIYWITSHGRNKKAKEKPERCNFFANKITVKNNSFSSEQVGESYSELLTDMFNDKTLKKYNLKEAAKLAPKAEGGLNIEGLCITPSQEMLIGFRNPIPDGKALLLPLKNPKDLIEKKETCASFGEPIELDLGGLGIRSIVYWEKHEVYFIVAGSYDSSDNFQLYQWSGNPQESPEVIEGELPQDFKPEDITFYPNRDNEFQLLSDDGSIKRDGETECKDLPENERYFRSLWMSIKEE</sequence>
<proteinExistence type="predicted"/>
<evidence type="ECO:0000313" key="3">
    <source>
        <dbReference type="Proteomes" id="UP000002384"/>
    </source>
</evidence>
<dbReference type="EMBL" id="CP001291">
    <property type="protein sequence ID" value="ACK71183.1"/>
    <property type="molecule type" value="Genomic_DNA"/>
</dbReference>
<dbReference type="OrthoDB" id="5560405at2"/>
<accession>B7K8I5</accession>
<dbReference type="RefSeq" id="WP_015954784.1">
    <property type="nucleotide sequence ID" value="NC_011729.1"/>
</dbReference>
<feature type="domain" description="DUF3616" evidence="1">
    <location>
        <begin position="123"/>
        <end position="257"/>
    </location>
</feature>
<organism evidence="2 3">
    <name type="scientific">Gloeothece citriformis (strain PCC 7424)</name>
    <name type="common">Cyanothece sp. (strain PCC 7424)</name>
    <dbReference type="NCBI Taxonomy" id="65393"/>
    <lineage>
        <taxon>Bacteria</taxon>
        <taxon>Bacillati</taxon>
        <taxon>Cyanobacteriota</taxon>
        <taxon>Cyanophyceae</taxon>
        <taxon>Oscillatoriophycideae</taxon>
        <taxon>Chroococcales</taxon>
        <taxon>Aphanothecaceae</taxon>
        <taxon>Gloeothece</taxon>
        <taxon>Gloeothece citriformis</taxon>
    </lineage>
</organism>
<dbReference type="KEGG" id="cyc:PCC7424_2773"/>
<protein>
    <recommendedName>
        <fullName evidence="1">DUF3616 domain-containing protein</fullName>
    </recommendedName>
</protein>
<reference evidence="3" key="1">
    <citation type="journal article" date="2011" name="MBio">
        <title>Novel metabolic attributes of the genus Cyanothece, comprising a group of unicellular nitrogen-fixing Cyanobacteria.</title>
        <authorList>
            <person name="Bandyopadhyay A."/>
            <person name="Elvitigala T."/>
            <person name="Welsh E."/>
            <person name="Stockel J."/>
            <person name="Liberton M."/>
            <person name="Min H."/>
            <person name="Sherman L.A."/>
            <person name="Pakrasi H.B."/>
        </authorList>
    </citation>
    <scope>NUCLEOTIDE SEQUENCE [LARGE SCALE GENOMIC DNA]</scope>
    <source>
        <strain evidence="3">PCC 7424</strain>
    </source>
</reference>
<dbReference type="STRING" id="65393.PCC7424_2773"/>
<dbReference type="HOGENOM" id="CLU_064479_1_0_3"/>
<name>B7K8I5_GLOC7</name>
<dbReference type="Pfam" id="PF12275">
    <property type="entry name" value="DUF3616"/>
    <property type="match status" value="1"/>
</dbReference>
<dbReference type="InterPro" id="IPR022060">
    <property type="entry name" value="DUF3616"/>
</dbReference>
<keyword evidence="3" id="KW-1185">Reference proteome</keyword>
<evidence type="ECO:0000259" key="1">
    <source>
        <dbReference type="Pfam" id="PF12275"/>
    </source>
</evidence>
<gene>
    <name evidence="2" type="ordered locus">PCC7424_2773</name>
</gene>
<dbReference type="Proteomes" id="UP000002384">
    <property type="component" value="Chromosome"/>
</dbReference>
<dbReference type="eggNOG" id="COG2374">
    <property type="taxonomic scope" value="Bacteria"/>
</dbReference>
<dbReference type="AlphaFoldDB" id="B7K8I5"/>